<dbReference type="Proteomes" id="UP000664731">
    <property type="component" value="Unassembled WGS sequence"/>
</dbReference>
<dbReference type="AlphaFoldDB" id="A0A939H0Y7"/>
<name>A0A939H0Y7_9BURK</name>
<organism evidence="2 3">
    <name type="scientific">Comamonas denitrificans</name>
    <dbReference type="NCBI Taxonomy" id="117506"/>
    <lineage>
        <taxon>Bacteria</taxon>
        <taxon>Pseudomonadati</taxon>
        <taxon>Pseudomonadota</taxon>
        <taxon>Betaproteobacteria</taxon>
        <taxon>Burkholderiales</taxon>
        <taxon>Comamonadaceae</taxon>
        <taxon>Comamonas</taxon>
    </lineage>
</organism>
<reference evidence="2" key="1">
    <citation type="submission" date="2021-03" db="EMBL/GenBank/DDBJ databases">
        <title>Comamonas denitrificans.</title>
        <authorList>
            <person name="Finster K."/>
        </authorList>
    </citation>
    <scope>NUCLEOTIDE SEQUENCE</scope>
    <source>
        <strain evidence="2">MM2021_4</strain>
    </source>
</reference>
<feature type="region of interest" description="Disordered" evidence="1">
    <location>
        <begin position="63"/>
        <end position="83"/>
    </location>
</feature>
<dbReference type="RefSeq" id="WP_207575116.1">
    <property type="nucleotide sequence ID" value="NZ_JAFNME010000012.1"/>
</dbReference>
<protein>
    <submittedName>
        <fullName evidence="2">Uncharacterized protein</fullName>
    </submittedName>
</protein>
<proteinExistence type="predicted"/>
<evidence type="ECO:0000313" key="2">
    <source>
        <dbReference type="EMBL" id="MBO1249596.1"/>
    </source>
</evidence>
<accession>A0A939H0Y7</accession>
<evidence type="ECO:0000313" key="3">
    <source>
        <dbReference type="Proteomes" id="UP000664731"/>
    </source>
</evidence>
<evidence type="ECO:0000256" key="1">
    <source>
        <dbReference type="SAM" id="MobiDB-lite"/>
    </source>
</evidence>
<gene>
    <name evidence="2" type="ORF">J1777_07095</name>
</gene>
<sequence length="83" mass="8627">MLLEQVLLVAAGCLASVGGCGMGCLLRTDELSGAVQKALAVFNKNGLKPLISKRRQLLFLKTKTAQTPKKAAKPGAYSPTSPG</sequence>
<keyword evidence="3" id="KW-1185">Reference proteome</keyword>
<dbReference type="EMBL" id="JAFNME010000012">
    <property type="protein sequence ID" value="MBO1249596.1"/>
    <property type="molecule type" value="Genomic_DNA"/>
</dbReference>
<comment type="caution">
    <text evidence="2">The sequence shown here is derived from an EMBL/GenBank/DDBJ whole genome shotgun (WGS) entry which is preliminary data.</text>
</comment>